<feature type="compositionally biased region" description="Basic residues" evidence="1">
    <location>
        <begin position="30"/>
        <end position="41"/>
    </location>
</feature>
<evidence type="ECO:0000313" key="2">
    <source>
        <dbReference type="EMBL" id="MDH1321517.1"/>
    </source>
</evidence>
<accession>A0AA42Q007</accession>
<proteinExistence type="predicted"/>
<feature type="compositionally biased region" description="Basic and acidic residues" evidence="1">
    <location>
        <begin position="42"/>
        <end position="59"/>
    </location>
</feature>
<organism evidence="2 3">
    <name type="scientific">Enterobacter bugandensis</name>
    <dbReference type="NCBI Taxonomy" id="881260"/>
    <lineage>
        <taxon>Bacteria</taxon>
        <taxon>Pseudomonadati</taxon>
        <taxon>Pseudomonadota</taxon>
        <taxon>Gammaproteobacteria</taxon>
        <taxon>Enterobacterales</taxon>
        <taxon>Enterobacteriaceae</taxon>
        <taxon>Enterobacter</taxon>
    </lineage>
</organism>
<name>A0AA42Q007_9ENTR</name>
<reference evidence="2" key="1">
    <citation type="submission" date="2022-09" db="EMBL/GenBank/DDBJ databases">
        <title>Intensive care unit water sources are persistently colonized with multi-drug resistant bacteria and are the site of extensive horizontal gene transfer of antibiotic resistance genes.</title>
        <authorList>
            <person name="Diorio-Toth L."/>
        </authorList>
    </citation>
    <scope>NUCLEOTIDE SEQUENCE</scope>
    <source>
        <strain evidence="2">GD03936</strain>
    </source>
</reference>
<dbReference type="Proteomes" id="UP001158416">
    <property type="component" value="Unassembled WGS sequence"/>
</dbReference>
<comment type="caution">
    <text evidence="2">The sequence shown here is derived from an EMBL/GenBank/DDBJ whole genome shotgun (WGS) entry which is preliminary data.</text>
</comment>
<dbReference type="RefSeq" id="WP_280030514.1">
    <property type="nucleotide sequence ID" value="NZ_JAOCAP010000032.1"/>
</dbReference>
<dbReference type="AlphaFoldDB" id="A0AA42Q007"/>
<feature type="region of interest" description="Disordered" evidence="1">
    <location>
        <begin position="22"/>
        <end position="59"/>
    </location>
</feature>
<dbReference type="EMBL" id="JAOCAP010000032">
    <property type="protein sequence ID" value="MDH1321517.1"/>
    <property type="molecule type" value="Genomic_DNA"/>
</dbReference>
<sequence>MQKELIEMKQAITLMLEDKTRREKKISSMRTKKKTAPGKIKKLSESLRKKKLESEHKFV</sequence>
<evidence type="ECO:0000313" key="3">
    <source>
        <dbReference type="Proteomes" id="UP001158416"/>
    </source>
</evidence>
<gene>
    <name evidence="2" type="ORF">N5C39_24465</name>
</gene>
<evidence type="ECO:0000256" key="1">
    <source>
        <dbReference type="SAM" id="MobiDB-lite"/>
    </source>
</evidence>
<protein>
    <submittedName>
        <fullName evidence="2">Uncharacterized protein</fullName>
    </submittedName>
</protein>